<keyword evidence="3" id="KW-1185">Reference proteome</keyword>
<dbReference type="RefSeq" id="WP_009375570.1">
    <property type="nucleotide sequence ID" value="NZ_AMSP01000001.1"/>
</dbReference>
<dbReference type="Gene3D" id="3.20.20.30">
    <property type="entry name" value="Luciferase-like domain"/>
    <property type="match status" value="1"/>
</dbReference>
<name>K9AQ96_9MICO</name>
<organism evidence="2 3">
    <name type="scientific">Brevibacterium casei S18</name>
    <dbReference type="NCBI Taxonomy" id="1229781"/>
    <lineage>
        <taxon>Bacteria</taxon>
        <taxon>Bacillati</taxon>
        <taxon>Actinomycetota</taxon>
        <taxon>Actinomycetes</taxon>
        <taxon>Micrococcales</taxon>
        <taxon>Brevibacteriaceae</taxon>
        <taxon>Brevibacterium</taxon>
    </lineage>
</organism>
<evidence type="ECO:0000259" key="1">
    <source>
        <dbReference type="Pfam" id="PF00296"/>
    </source>
</evidence>
<protein>
    <submittedName>
        <fullName evidence="2">Flavin-dependent oxidoreductase</fullName>
    </submittedName>
</protein>
<dbReference type="Pfam" id="PF00296">
    <property type="entry name" value="Bac_luciferase"/>
    <property type="match status" value="1"/>
</dbReference>
<dbReference type="AlphaFoldDB" id="K9AQ96"/>
<sequence>MSMKAFGFLSFGHYGPGAAPGDYGAKEALQQAVEIGVGADEIGVNGAYFRVHHFAKQAAAPIPVLSAIAAKTKHIEVGTGVIDMRYRISWLQRPFT</sequence>
<feature type="domain" description="Luciferase-like" evidence="1">
    <location>
        <begin position="11"/>
        <end position="82"/>
    </location>
</feature>
<dbReference type="PANTHER" id="PTHR30137:SF15">
    <property type="entry name" value="BLL6902 PROTEIN"/>
    <property type="match status" value="1"/>
</dbReference>
<dbReference type="Proteomes" id="UP000009879">
    <property type="component" value="Unassembled WGS sequence"/>
</dbReference>
<dbReference type="eggNOG" id="COG2141">
    <property type="taxonomic scope" value="Bacteria"/>
</dbReference>
<dbReference type="GO" id="GO:0005829">
    <property type="term" value="C:cytosol"/>
    <property type="evidence" value="ECO:0007669"/>
    <property type="project" value="TreeGrafter"/>
</dbReference>
<dbReference type="PATRIC" id="fig|1229781.4.peg.552"/>
<comment type="caution">
    <text evidence="2">The sequence shown here is derived from an EMBL/GenBank/DDBJ whole genome shotgun (WGS) entry which is preliminary data.</text>
</comment>
<reference evidence="2 3" key="1">
    <citation type="submission" date="2012-09" db="EMBL/GenBank/DDBJ databases">
        <title>Genome Sequence of Brevibacterium casei S18.</title>
        <authorList>
            <person name="Sharma R."/>
            <person name="Singh A."/>
            <person name="Jangir P.K."/>
        </authorList>
    </citation>
    <scope>NUCLEOTIDE SEQUENCE [LARGE SCALE GENOMIC DNA]</scope>
    <source>
        <strain evidence="2 3">S18</strain>
    </source>
</reference>
<dbReference type="EMBL" id="AMSP01000001">
    <property type="protein sequence ID" value="EKU49613.1"/>
    <property type="molecule type" value="Genomic_DNA"/>
</dbReference>
<evidence type="ECO:0000313" key="3">
    <source>
        <dbReference type="Proteomes" id="UP000009879"/>
    </source>
</evidence>
<dbReference type="InterPro" id="IPR036661">
    <property type="entry name" value="Luciferase-like_sf"/>
</dbReference>
<dbReference type="GO" id="GO:0016705">
    <property type="term" value="F:oxidoreductase activity, acting on paired donors, with incorporation or reduction of molecular oxygen"/>
    <property type="evidence" value="ECO:0007669"/>
    <property type="project" value="InterPro"/>
</dbReference>
<evidence type="ECO:0000313" key="2">
    <source>
        <dbReference type="EMBL" id="EKU49613.1"/>
    </source>
</evidence>
<accession>K9AQ96</accession>
<dbReference type="SUPFAM" id="SSF51679">
    <property type="entry name" value="Bacterial luciferase-like"/>
    <property type="match status" value="1"/>
</dbReference>
<gene>
    <name evidence="2" type="ORF">C272_02730</name>
</gene>
<dbReference type="PANTHER" id="PTHR30137">
    <property type="entry name" value="LUCIFERASE-LIKE MONOOXYGENASE"/>
    <property type="match status" value="1"/>
</dbReference>
<proteinExistence type="predicted"/>
<dbReference type="InterPro" id="IPR011251">
    <property type="entry name" value="Luciferase-like_dom"/>
</dbReference>
<dbReference type="InterPro" id="IPR050766">
    <property type="entry name" value="Bact_Lucif_Oxidored"/>
</dbReference>